<accession>B7AVA2</accession>
<proteinExistence type="inferred from homology"/>
<evidence type="ECO:0000256" key="7">
    <source>
        <dbReference type="ARBA" id="ARBA00023136"/>
    </source>
</evidence>
<keyword evidence="4" id="KW-1003">Cell membrane</keyword>
<dbReference type="InterPro" id="IPR000515">
    <property type="entry name" value="MetI-like"/>
</dbReference>
<evidence type="ECO:0000313" key="10">
    <source>
        <dbReference type="EMBL" id="EEC56143.1"/>
    </source>
</evidence>
<feature type="transmembrane region" description="Helical" evidence="8">
    <location>
        <begin position="9"/>
        <end position="30"/>
    </location>
</feature>
<keyword evidence="6 8" id="KW-1133">Transmembrane helix</keyword>
<dbReference type="CDD" id="cd06261">
    <property type="entry name" value="TM_PBP2"/>
    <property type="match status" value="1"/>
</dbReference>
<dbReference type="PANTHER" id="PTHR43848:SF2">
    <property type="entry name" value="PUTRESCINE TRANSPORT SYSTEM PERMEASE PROTEIN POTI"/>
    <property type="match status" value="1"/>
</dbReference>
<evidence type="ECO:0000256" key="5">
    <source>
        <dbReference type="ARBA" id="ARBA00022692"/>
    </source>
</evidence>
<evidence type="ECO:0000313" key="11">
    <source>
        <dbReference type="Proteomes" id="UP000003136"/>
    </source>
</evidence>
<dbReference type="PANTHER" id="PTHR43848">
    <property type="entry name" value="PUTRESCINE TRANSPORT SYSTEM PERMEASE PROTEIN POTI"/>
    <property type="match status" value="1"/>
</dbReference>
<dbReference type="HOGENOM" id="CLU_016047_3_0_9"/>
<dbReference type="Proteomes" id="UP000003136">
    <property type="component" value="Unassembled WGS sequence"/>
</dbReference>
<protein>
    <recommendedName>
        <fullName evidence="9">ABC transmembrane type-1 domain-containing protein</fullName>
    </recommendedName>
</protein>
<dbReference type="Pfam" id="PF00528">
    <property type="entry name" value="BPD_transp_1"/>
    <property type="match status" value="1"/>
</dbReference>
<comment type="subcellular location">
    <subcellularLocation>
        <location evidence="1 8">Cell membrane</location>
        <topology evidence="1 8">Multi-pass membrane protein</topology>
    </subcellularLocation>
</comment>
<evidence type="ECO:0000256" key="6">
    <source>
        <dbReference type="ARBA" id="ARBA00022989"/>
    </source>
</evidence>
<feature type="transmembrane region" description="Helical" evidence="8">
    <location>
        <begin position="130"/>
        <end position="151"/>
    </location>
</feature>
<evidence type="ECO:0000256" key="8">
    <source>
        <dbReference type="RuleBase" id="RU363032"/>
    </source>
</evidence>
<feature type="transmembrane region" description="Helical" evidence="8">
    <location>
        <begin position="234"/>
        <end position="253"/>
    </location>
</feature>
<dbReference type="InterPro" id="IPR051789">
    <property type="entry name" value="Bact_Polyamine_Transport"/>
</dbReference>
<keyword evidence="5 8" id="KW-0812">Transmembrane</keyword>
<keyword evidence="11" id="KW-1185">Reference proteome</keyword>
<dbReference type="Gene3D" id="1.10.3720.10">
    <property type="entry name" value="MetI-like"/>
    <property type="match status" value="1"/>
</dbReference>
<keyword evidence="3 8" id="KW-0813">Transport</keyword>
<dbReference type="STRING" id="483218.BACPEC_02650"/>
<dbReference type="GO" id="GO:0055085">
    <property type="term" value="P:transmembrane transport"/>
    <property type="evidence" value="ECO:0007669"/>
    <property type="project" value="InterPro"/>
</dbReference>
<evidence type="ECO:0000259" key="9">
    <source>
        <dbReference type="PROSITE" id="PS50928"/>
    </source>
</evidence>
<reference evidence="10 11" key="2">
    <citation type="submission" date="2008-11" db="EMBL/GenBank/DDBJ databases">
        <authorList>
            <person name="Fulton L."/>
            <person name="Clifton S."/>
            <person name="Fulton B."/>
            <person name="Xu J."/>
            <person name="Minx P."/>
            <person name="Pepin K.H."/>
            <person name="Johnson M."/>
            <person name="Bhonagiri V."/>
            <person name="Nash W.E."/>
            <person name="Mardis E.R."/>
            <person name="Wilson R.K."/>
        </authorList>
    </citation>
    <scope>NUCLEOTIDE SEQUENCE [LARGE SCALE GENOMIC DNA]</scope>
    <source>
        <strain evidence="10 11">ATCC 43243</strain>
    </source>
</reference>
<name>B7AVA2_9FIRM</name>
<evidence type="ECO:0000256" key="2">
    <source>
        <dbReference type="ARBA" id="ARBA00007069"/>
    </source>
</evidence>
<evidence type="ECO:0000256" key="4">
    <source>
        <dbReference type="ARBA" id="ARBA00022475"/>
    </source>
</evidence>
<organism evidence="10 11">
    <name type="scientific">[Bacteroides] pectinophilus ATCC 43243</name>
    <dbReference type="NCBI Taxonomy" id="483218"/>
    <lineage>
        <taxon>Bacteria</taxon>
        <taxon>Bacillati</taxon>
        <taxon>Bacillota</taxon>
        <taxon>Clostridia</taxon>
        <taxon>Eubacteriales</taxon>
    </lineage>
</organism>
<dbReference type="SUPFAM" id="SSF161098">
    <property type="entry name" value="MetI-like"/>
    <property type="match status" value="1"/>
</dbReference>
<dbReference type="PROSITE" id="PS50928">
    <property type="entry name" value="ABC_TM1"/>
    <property type="match status" value="1"/>
</dbReference>
<sequence>MIKKGISSAFIALVLLFMYFPILIIAVYSFTDAANIGTISSFSLQNYITLFTTEELKDMILGSLLLAVGSAALATILGTLGAIGSFYSKKRTRTAMSVLNQVPVVNADVVTGFSLCILLVVVLGVSKDTYVPLVAGHVVLSAPFVYLAVIPKLKQMDQSLYEAALDLGASPAYALWHVIIPQAASGIVSGFVMAITLSLDDYFVATYTKPATFDTISTYVVNATKGSQTQIKTALWALSTIIFILVVILEAAVNFAPSGNGRRGGAGEETAIDE</sequence>
<reference evidence="10 11" key="1">
    <citation type="submission" date="2008-11" db="EMBL/GenBank/DDBJ databases">
        <title>Draft genome sequence of Bacteroides pectinophilus (ATCC 43243).</title>
        <authorList>
            <person name="Sudarsanam P."/>
            <person name="Ley R."/>
            <person name="Guruge J."/>
            <person name="Turnbaugh P.J."/>
            <person name="Mahowald M."/>
            <person name="Liep D."/>
            <person name="Gordon J."/>
        </authorList>
    </citation>
    <scope>NUCLEOTIDE SEQUENCE [LARGE SCALE GENOMIC DNA]</scope>
    <source>
        <strain evidence="10 11">ATCC 43243</strain>
    </source>
</reference>
<comment type="similarity">
    <text evidence="2">Belongs to the binding-protein-dependent transport system permease family. CysTW subfamily.</text>
</comment>
<feature type="transmembrane region" description="Helical" evidence="8">
    <location>
        <begin position="104"/>
        <end position="124"/>
    </location>
</feature>
<feature type="domain" description="ABC transmembrane type-1" evidence="9">
    <location>
        <begin position="60"/>
        <end position="253"/>
    </location>
</feature>
<gene>
    <name evidence="10" type="ORF">BACPEC_02650</name>
</gene>
<dbReference type="GO" id="GO:0005886">
    <property type="term" value="C:plasma membrane"/>
    <property type="evidence" value="ECO:0007669"/>
    <property type="project" value="UniProtKB-SubCell"/>
</dbReference>
<dbReference type="eggNOG" id="COG1177">
    <property type="taxonomic scope" value="Bacteria"/>
</dbReference>
<dbReference type="AlphaFoldDB" id="B7AVA2"/>
<feature type="transmembrane region" description="Helical" evidence="8">
    <location>
        <begin position="60"/>
        <end position="83"/>
    </location>
</feature>
<evidence type="ECO:0000256" key="3">
    <source>
        <dbReference type="ARBA" id="ARBA00022448"/>
    </source>
</evidence>
<dbReference type="EMBL" id="ABVQ01000037">
    <property type="protein sequence ID" value="EEC56143.1"/>
    <property type="molecule type" value="Genomic_DNA"/>
</dbReference>
<keyword evidence="7 8" id="KW-0472">Membrane</keyword>
<dbReference type="InterPro" id="IPR035906">
    <property type="entry name" value="MetI-like_sf"/>
</dbReference>
<evidence type="ECO:0000256" key="1">
    <source>
        <dbReference type="ARBA" id="ARBA00004651"/>
    </source>
</evidence>
<feature type="transmembrane region" description="Helical" evidence="8">
    <location>
        <begin position="172"/>
        <end position="197"/>
    </location>
</feature>